<dbReference type="GO" id="GO:0009358">
    <property type="term" value="C:polyphosphate kinase complex"/>
    <property type="evidence" value="ECO:0007669"/>
    <property type="project" value="InterPro"/>
</dbReference>
<comment type="similarity">
    <text evidence="8 9">Belongs to the polyphosphate kinase 1 (PPK1) family.</text>
</comment>
<dbReference type="SUPFAM" id="SSF143724">
    <property type="entry name" value="PHP14-like"/>
    <property type="match status" value="1"/>
</dbReference>
<dbReference type="GO" id="GO:0008976">
    <property type="term" value="F:polyphosphate kinase activity"/>
    <property type="evidence" value="ECO:0007669"/>
    <property type="project" value="UniProtKB-UniRule"/>
</dbReference>
<dbReference type="NCBIfam" id="NF003918">
    <property type="entry name" value="PRK05443.1-2"/>
    <property type="match status" value="1"/>
</dbReference>
<keyword evidence="4 8" id="KW-0547">Nucleotide-binding</keyword>
<dbReference type="NCBIfam" id="NF003917">
    <property type="entry name" value="PRK05443.1-1"/>
    <property type="match status" value="1"/>
</dbReference>
<dbReference type="InterPro" id="IPR025200">
    <property type="entry name" value="PPK_C_dom2"/>
</dbReference>
<dbReference type="PATRIC" id="fig|1203554.3.peg.130"/>
<evidence type="ECO:0000256" key="8">
    <source>
        <dbReference type="HAMAP-Rule" id="MF_00347"/>
    </source>
</evidence>
<dbReference type="CDD" id="cd09168">
    <property type="entry name" value="PLDc_PaPPK1_C2_like"/>
    <property type="match status" value="1"/>
</dbReference>
<dbReference type="PANTHER" id="PTHR30218:SF0">
    <property type="entry name" value="POLYPHOSPHATE KINASE"/>
    <property type="match status" value="1"/>
</dbReference>
<dbReference type="EC" id="2.7.4.1" evidence="8 9"/>
<feature type="binding site" evidence="8">
    <location>
        <position position="525"/>
    </location>
    <ligand>
        <name>Mg(2+)</name>
        <dbReference type="ChEBI" id="CHEBI:18420"/>
    </ligand>
</feature>
<keyword evidence="2 8" id="KW-0808">Transferase</keyword>
<gene>
    <name evidence="8" type="primary">ppk</name>
    <name evidence="15" type="ORF">HMPREF1476_00137</name>
</gene>
<sequence>MSDKPTLSRKAASALQTEGAETAAKESTARTDKPAAVQPAGIDAKPAEAEVKSEHTAVKKTAVRRSTASKKTITKTVKSAKSVKTVKAVKVSASSTASLESAPPPLPPVEGVPDLSDPLLYINRELNWIEFDRKVLEEACDLSVPLLEQLKFLAIFHNNLDEFFMVRVANIIRQYKMGAASTSADGLPPVKQLAEIRRRVLGMLARAQNHWKNKLAPELAKKDIAIRRWKNLSAKQKTFLEGYFDNEIYPILTPQAIDAGHPFPTISNLSLNFIVELEAVDGSMRYARLKCPNNMPRFIFVPRTKESAYAELGFNSSGRDDDIILLEDLIREHLGKLFPGHKVVKSGVFRITRNTDIEIEEDEADDLLAAVKDFVDQRRFGDVIRLEIEAGTDAALTNFLMDKLELLPFQLFRIKGPMAMSEFMALSGLDRPALKDAPYKGLEPLLFSEGDIFGTIKTRDVFLYHPYESFSGVLDFIRRAAADPQVVAIKQTLYRCGSNSPIVAALIDARRRGKQVTAVVELKARFDEERNINWAEEMEKAGVNIVYGFAGLKIHAKLCLVVRREADGMTRYVHISTGNYNPSTAKIYTDYALFTANAAICADVSDLFNVMTGYSDQTTYRRLVVSPHSTRSSIVAAIEREAAEHQKTGKGEIIFKCNQLVDRAVIQALYAASQAGVKISLIVRGICCLRPNIPGISDNIQVVSIVGRFLEHARAYWFRNNDDPFLLIGSADLMPRNLDGRIEVLVPVLDPAIRSRIKATLDLQLADNVQSWKLQSDGTYVRLAPPRHGKAVDSQEVLAKHYGRVE</sequence>
<feature type="binding site" evidence="8">
    <location>
        <position position="712"/>
    </location>
    <ligand>
        <name>ATP</name>
        <dbReference type="ChEBI" id="CHEBI:30616"/>
    </ligand>
</feature>
<feature type="binding site" evidence="8">
    <location>
        <position position="495"/>
    </location>
    <ligand>
        <name>Mg(2+)</name>
        <dbReference type="ChEBI" id="CHEBI:18420"/>
    </ligand>
</feature>
<feature type="binding site" evidence="8">
    <location>
        <position position="159"/>
    </location>
    <ligand>
        <name>ATP</name>
        <dbReference type="ChEBI" id="CHEBI:30616"/>
    </ligand>
</feature>
<keyword evidence="3 8" id="KW-0479">Metal-binding</keyword>
<comment type="caution">
    <text evidence="15">The sequence shown here is derived from an EMBL/GenBank/DDBJ whole genome shotgun (WGS) entry which is preliminary data.</text>
</comment>
<feature type="domain" description="Polyphosphate kinase C-terminal" evidence="14">
    <location>
        <begin position="451"/>
        <end position="616"/>
    </location>
</feature>
<keyword evidence="6 8" id="KW-0067">ATP-binding</keyword>
<dbReference type="GO" id="GO:0046872">
    <property type="term" value="F:metal ion binding"/>
    <property type="evidence" value="ECO:0007669"/>
    <property type="project" value="UniProtKB-KW"/>
</dbReference>
<dbReference type="Pfam" id="PF02503">
    <property type="entry name" value="PP_kinase"/>
    <property type="match status" value="1"/>
</dbReference>
<dbReference type="Gene3D" id="1.20.58.310">
    <property type="entry name" value="Polyphosphate kinase N-terminal domain"/>
    <property type="match status" value="1"/>
</dbReference>
<dbReference type="InterPro" id="IPR025198">
    <property type="entry name" value="PPK_N_dom"/>
</dbReference>
<dbReference type="RefSeq" id="WP_016473595.1">
    <property type="nucleotide sequence ID" value="NZ_KE150480.1"/>
</dbReference>
<evidence type="ECO:0000256" key="9">
    <source>
        <dbReference type="RuleBase" id="RU003800"/>
    </source>
</evidence>
<feature type="region of interest" description="Disordered" evidence="10">
    <location>
        <begin position="1"/>
        <end position="65"/>
    </location>
</feature>
<dbReference type="Pfam" id="PF13090">
    <property type="entry name" value="PP_kinase_C"/>
    <property type="match status" value="1"/>
</dbReference>
<proteinExistence type="inferred from homology"/>
<evidence type="ECO:0000259" key="13">
    <source>
        <dbReference type="Pfam" id="PF13090"/>
    </source>
</evidence>
<dbReference type="SUPFAM" id="SSF56024">
    <property type="entry name" value="Phospholipase D/nuclease"/>
    <property type="match status" value="2"/>
</dbReference>
<comment type="PTM">
    <text evidence="8 9">An intermediate of this reaction is the autophosphorylated ppk in which a phosphate is covalently linked to a histidine residue through a N-P bond.</text>
</comment>
<dbReference type="GO" id="GO:0005524">
    <property type="term" value="F:ATP binding"/>
    <property type="evidence" value="ECO:0007669"/>
    <property type="project" value="UniProtKB-KW"/>
</dbReference>
<feature type="domain" description="Polyphosphate kinase C-terminal" evidence="13">
    <location>
        <begin position="623"/>
        <end position="795"/>
    </location>
</feature>
<keyword evidence="16" id="KW-1185">Reference proteome</keyword>
<protein>
    <recommendedName>
        <fullName evidence="8 9">Polyphosphate kinase</fullName>
        <ecNumber evidence="8 9">2.7.4.1</ecNumber>
    </recommendedName>
    <alternativeName>
        <fullName evidence="8">ATP-polyphosphate phosphotransferase</fullName>
    </alternativeName>
    <alternativeName>
        <fullName evidence="8">Polyphosphoric acid kinase</fullName>
    </alternativeName>
</protein>
<dbReference type="SUPFAM" id="SSF140356">
    <property type="entry name" value="PPK N-terminal domain-like"/>
    <property type="match status" value="1"/>
</dbReference>
<dbReference type="AlphaFoldDB" id="S3BR66"/>
<dbReference type="FunFam" id="3.30.870.10:FF:000001">
    <property type="entry name" value="Polyphosphate kinase"/>
    <property type="match status" value="1"/>
</dbReference>
<evidence type="ECO:0000256" key="3">
    <source>
        <dbReference type="ARBA" id="ARBA00022723"/>
    </source>
</evidence>
<dbReference type="PANTHER" id="PTHR30218">
    <property type="entry name" value="POLYPHOSPHATE KINASE"/>
    <property type="match status" value="1"/>
</dbReference>
<dbReference type="eggNOG" id="COG0855">
    <property type="taxonomic scope" value="Bacteria"/>
</dbReference>
<dbReference type="CDD" id="cd09165">
    <property type="entry name" value="PLDc_PaPPK1_C1_like"/>
    <property type="match status" value="1"/>
</dbReference>
<dbReference type="InterPro" id="IPR036832">
    <property type="entry name" value="PPK_N_dom_sf"/>
</dbReference>
<dbReference type="Gene3D" id="3.30.870.10">
    <property type="entry name" value="Endonuclease Chain A"/>
    <property type="match status" value="2"/>
</dbReference>
<evidence type="ECO:0000259" key="14">
    <source>
        <dbReference type="Pfam" id="PF17941"/>
    </source>
</evidence>
<dbReference type="NCBIfam" id="TIGR03705">
    <property type="entry name" value="poly_P_kin"/>
    <property type="match status" value="1"/>
</dbReference>
<name>S3BR66_9BURK</name>
<feature type="binding site" evidence="8">
    <location>
        <position position="588"/>
    </location>
    <ligand>
        <name>ATP</name>
        <dbReference type="ChEBI" id="CHEBI:30616"/>
    </ligand>
</feature>
<comment type="cofactor">
    <cofactor evidence="8">
        <name>Mg(2+)</name>
        <dbReference type="ChEBI" id="CHEBI:18420"/>
    </cofactor>
</comment>
<dbReference type="InterPro" id="IPR041108">
    <property type="entry name" value="PP_kinase_C_1"/>
</dbReference>
<keyword evidence="5 8" id="KW-0418">Kinase</keyword>
<evidence type="ECO:0000259" key="12">
    <source>
        <dbReference type="Pfam" id="PF13089"/>
    </source>
</evidence>
<dbReference type="HOGENOM" id="CLU_009678_5_0_4"/>
<keyword evidence="1 8" id="KW-0597">Phosphoprotein</keyword>
<dbReference type="InterPro" id="IPR003414">
    <property type="entry name" value="PP_kinase"/>
</dbReference>
<accession>S3BR66</accession>
<evidence type="ECO:0000313" key="16">
    <source>
        <dbReference type="Proteomes" id="UP000014400"/>
    </source>
</evidence>
<dbReference type="GO" id="GO:0006799">
    <property type="term" value="P:polyphosphate biosynthetic process"/>
    <property type="evidence" value="ECO:0007669"/>
    <property type="project" value="UniProtKB-UniRule"/>
</dbReference>
<organism evidence="15 16">
    <name type="scientific">Sutterella wadsworthensis HGA0223</name>
    <dbReference type="NCBI Taxonomy" id="1203554"/>
    <lineage>
        <taxon>Bacteria</taxon>
        <taxon>Pseudomonadati</taxon>
        <taxon>Pseudomonadota</taxon>
        <taxon>Betaproteobacteria</taxon>
        <taxon>Burkholderiales</taxon>
        <taxon>Sutterellaceae</taxon>
        <taxon>Sutterella</taxon>
    </lineage>
</organism>
<feature type="domain" description="Polyphosphate kinase middle" evidence="11">
    <location>
        <begin position="235"/>
        <end position="426"/>
    </location>
</feature>
<dbReference type="NCBIfam" id="NF003921">
    <property type="entry name" value="PRK05443.2-2"/>
    <property type="match status" value="1"/>
</dbReference>
<dbReference type="EMBL" id="ATCF01000004">
    <property type="protein sequence ID" value="EPE01906.1"/>
    <property type="molecule type" value="Genomic_DNA"/>
</dbReference>
<evidence type="ECO:0000256" key="6">
    <source>
        <dbReference type="ARBA" id="ARBA00022840"/>
    </source>
</evidence>
<keyword evidence="7 8" id="KW-0460">Magnesium</keyword>
<dbReference type="Pfam" id="PF17941">
    <property type="entry name" value="PP_kinase_C_1"/>
    <property type="match status" value="1"/>
</dbReference>
<comment type="catalytic activity">
    <reaction evidence="8 9">
        <text>[phosphate](n) + ATP = [phosphate](n+1) + ADP</text>
        <dbReference type="Rhea" id="RHEA:19573"/>
        <dbReference type="Rhea" id="RHEA-COMP:9859"/>
        <dbReference type="Rhea" id="RHEA-COMP:14280"/>
        <dbReference type="ChEBI" id="CHEBI:16838"/>
        <dbReference type="ChEBI" id="CHEBI:30616"/>
        <dbReference type="ChEBI" id="CHEBI:456216"/>
        <dbReference type="EC" id="2.7.4.1"/>
    </reaction>
</comment>
<evidence type="ECO:0000313" key="15">
    <source>
        <dbReference type="EMBL" id="EPE01906.1"/>
    </source>
</evidence>
<evidence type="ECO:0000256" key="2">
    <source>
        <dbReference type="ARBA" id="ARBA00022679"/>
    </source>
</evidence>
<feature type="active site" description="Phosphohistidine intermediate" evidence="8">
    <location>
        <position position="555"/>
    </location>
</feature>
<feature type="compositionally biased region" description="Basic and acidic residues" evidence="10">
    <location>
        <begin position="45"/>
        <end position="57"/>
    </location>
</feature>
<dbReference type="InterPro" id="IPR024953">
    <property type="entry name" value="PP_kinase_middle"/>
</dbReference>
<evidence type="ECO:0000256" key="4">
    <source>
        <dbReference type="ARBA" id="ARBA00022741"/>
    </source>
</evidence>
<evidence type="ECO:0000256" key="1">
    <source>
        <dbReference type="ARBA" id="ARBA00022553"/>
    </source>
</evidence>
<evidence type="ECO:0000256" key="10">
    <source>
        <dbReference type="SAM" id="MobiDB-lite"/>
    </source>
</evidence>
<evidence type="ECO:0000259" key="11">
    <source>
        <dbReference type="Pfam" id="PF02503"/>
    </source>
</evidence>
<feature type="domain" description="Polyphosphate kinase N-terminal" evidence="12">
    <location>
        <begin position="121"/>
        <end position="226"/>
    </location>
</feature>
<comment type="function">
    <text evidence="8 9">Catalyzes the reversible transfer of the terminal phosphate of ATP to form a long-chain polyphosphate (polyP).</text>
</comment>
<dbReference type="STRING" id="1203554.HMPREF1476_00137"/>
<evidence type="ECO:0000256" key="7">
    <source>
        <dbReference type="ARBA" id="ARBA00022842"/>
    </source>
</evidence>
<dbReference type="InterPro" id="IPR036830">
    <property type="entry name" value="PP_kinase_middle_dom_sf"/>
</dbReference>
<evidence type="ECO:0000256" key="5">
    <source>
        <dbReference type="ARBA" id="ARBA00022777"/>
    </source>
</evidence>
<feature type="compositionally biased region" description="Basic and acidic residues" evidence="10">
    <location>
        <begin position="23"/>
        <end position="33"/>
    </location>
</feature>
<reference evidence="15 16" key="1">
    <citation type="submission" date="2013-04" db="EMBL/GenBank/DDBJ databases">
        <title>The Genome Sequence of Sutterella wadsworthensis HGA0223.</title>
        <authorList>
            <consortium name="The Broad Institute Genomics Platform"/>
            <person name="Earl A."/>
            <person name="Ward D."/>
            <person name="Feldgarden M."/>
            <person name="Gevers D."/>
            <person name="Schmidt T.M."/>
            <person name="Dover J."/>
            <person name="Dai D."/>
            <person name="Walker B."/>
            <person name="Young S."/>
            <person name="Zeng Q."/>
            <person name="Gargeya S."/>
            <person name="Fitzgerald M."/>
            <person name="Haas B."/>
            <person name="Abouelleil A."/>
            <person name="Allen A.W."/>
            <person name="Alvarado L."/>
            <person name="Arachchi H.M."/>
            <person name="Berlin A.M."/>
            <person name="Chapman S.B."/>
            <person name="Gainer-Dewar J."/>
            <person name="Goldberg J."/>
            <person name="Griggs A."/>
            <person name="Gujja S."/>
            <person name="Hansen M."/>
            <person name="Howarth C."/>
            <person name="Imamovic A."/>
            <person name="Ireland A."/>
            <person name="Larimer J."/>
            <person name="McCowan C."/>
            <person name="Murphy C."/>
            <person name="Pearson M."/>
            <person name="Poon T.W."/>
            <person name="Priest M."/>
            <person name="Roberts A."/>
            <person name="Saif S."/>
            <person name="Shea T."/>
            <person name="Sisk P."/>
            <person name="Sykes S."/>
            <person name="Wortman J."/>
            <person name="Nusbaum C."/>
            <person name="Birren B."/>
        </authorList>
    </citation>
    <scope>NUCLEOTIDE SEQUENCE [LARGE SCALE GENOMIC DNA]</scope>
    <source>
        <strain evidence="15 16">HGA0223</strain>
    </source>
</reference>
<dbReference type="HAMAP" id="MF_00347">
    <property type="entry name" value="Polyphosphate_kinase"/>
    <property type="match status" value="1"/>
</dbReference>
<dbReference type="Gene3D" id="3.30.1840.10">
    <property type="entry name" value="Polyphosphate kinase middle domain"/>
    <property type="match status" value="1"/>
</dbReference>
<dbReference type="Pfam" id="PF13089">
    <property type="entry name" value="PP_kinase_N"/>
    <property type="match status" value="1"/>
</dbReference>
<dbReference type="Proteomes" id="UP000014400">
    <property type="component" value="Unassembled WGS sequence"/>
</dbReference>
<feature type="binding site" evidence="8">
    <location>
        <position position="684"/>
    </location>
    <ligand>
        <name>ATP</name>
        <dbReference type="ChEBI" id="CHEBI:30616"/>
    </ligand>
</feature>